<dbReference type="AlphaFoldDB" id="B2VEW6"/>
<accession>B2VEW6</accession>
<feature type="chain" id="PRO_5002783987" evidence="8">
    <location>
        <begin position="25"/>
        <end position="234"/>
    </location>
</feature>
<gene>
    <name evidence="11" type="primary">fimC</name>
    <name evidence="11" type="ordered locus">ETA_28670</name>
</gene>
<dbReference type="PANTHER" id="PTHR30251:SF11">
    <property type="entry name" value="CHAPERONE PROTEIN FIMC-RELATED"/>
    <property type="match status" value="1"/>
</dbReference>
<dbReference type="Pfam" id="PF02753">
    <property type="entry name" value="PapD_C"/>
    <property type="match status" value="1"/>
</dbReference>
<dbReference type="InterPro" id="IPR013783">
    <property type="entry name" value="Ig-like_fold"/>
</dbReference>
<evidence type="ECO:0000259" key="9">
    <source>
        <dbReference type="Pfam" id="PF00345"/>
    </source>
</evidence>
<dbReference type="PROSITE" id="PS00635">
    <property type="entry name" value="PILI_CHAPERONE"/>
    <property type="match status" value="1"/>
</dbReference>
<keyword evidence="12" id="KW-1185">Reference proteome</keyword>
<evidence type="ECO:0000256" key="8">
    <source>
        <dbReference type="SAM" id="SignalP"/>
    </source>
</evidence>
<evidence type="ECO:0000256" key="3">
    <source>
        <dbReference type="ARBA" id="ARBA00022558"/>
    </source>
</evidence>
<evidence type="ECO:0000256" key="5">
    <source>
        <dbReference type="ARBA" id="ARBA00022764"/>
    </source>
</evidence>
<feature type="domain" description="Pili assembly chaperone N-terminal" evidence="9">
    <location>
        <begin position="30"/>
        <end position="149"/>
    </location>
</feature>
<keyword evidence="4 8" id="KW-0732">Signal</keyword>
<evidence type="ECO:0000256" key="7">
    <source>
        <dbReference type="RuleBase" id="RU003918"/>
    </source>
</evidence>
<name>B2VEW6_ERWT9</name>
<organism evidence="11 12">
    <name type="scientific">Erwinia tasmaniensis (strain DSM 17950 / CFBP 7177 / CIP 109463 / NCPPB 4357 / Et1/99)</name>
    <dbReference type="NCBI Taxonomy" id="465817"/>
    <lineage>
        <taxon>Bacteria</taxon>
        <taxon>Pseudomonadati</taxon>
        <taxon>Pseudomonadota</taxon>
        <taxon>Gammaproteobacteria</taxon>
        <taxon>Enterobacterales</taxon>
        <taxon>Erwiniaceae</taxon>
        <taxon>Erwinia</taxon>
    </lineage>
</organism>
<feature type="signal peptide" evidence="8">
    <location>
        <begin position="1"/>
        <end position="24"/>
    </location>
</feature>
<dbReference type="EMBL" id="CU468135">
    <property type="protein sequence ID" value="CAO97913.1"/>
    <property type="molecule type" value="Genomic_DNA"/>
</dbReference>
<comment type="similarity">
    <text evidence="2 7">Belongs to the periplasmic pilus chaperone family.</text>
</comment>
<dbReference type="InterPro" id="IPR016148">
    <property type="entry name" value="Pili_assmbl_chaperone_C"/>
</dbReference>
<dbReference type="HOGENOM" id="CLU_070768_2_1_6"/>
<evidence type="ECO:0000313" key="12">
    <source>
        <dbReference type="Proteomes" id="UP000001726"/>
    </source>
</evidence>
<dbReference type="InterPro" id="IPR008962">
    <property type="entry name" value="PapD-like_sf"/>
</dbReference>
<protein>
    <submittedName>
        <fullName evidence="11">Type I fimbrial chaperone</fullName>
    </submittedName>
</protein>
<keyword evidence="3" id="KW-1029">Fimbrium biogenesis</keyword>
<dbReference type="eggNOG" id="COG3121">
    <property type="taxonomic scope" value="Bacteria"/>
</dbReference>
<dbReference type="Gene3D" id="2.60.40.10">
    <property type="entry name" value="Immunoglobulins"/>
    <property type="match status" value="2"/>
</dbReference>
<reference evidence="11 12" key="1">
    <citation type="journal article" date="2008" name="Environ. Microbiol.">
        <title>The genome of Erwinia tasmaniensis strain Et1/99, a non-pathogenic bacterium in the genus Erwinia.</title>
        <authorList>
            <person name="Kube M."/>
            <person name="Migdoll A.M."/>
            <person name="Mueller I."/>
            <person name="Kuhl H."/>
            <person name="Beck A."/>
            <person name="Reinhardt R."/>
            <person name="Geider K."/>
        </authorList>
    </citation>
    <scope>NUCLEOTIDE SEQUENCE [LARGE SCALE GENOMIC DNA]</scope>
    <source>
        <strain evidence="12">DSM 17950 / CFBP 7177 / CIP 109463 / NCPPB 4357 / Et1/99</strain>
    </source>
</reference>
<comment type="subcellular location">
    <subcellularLocation>
        <location evidence="1 7">Periplasm</location>
    </subcellularLocation>
</comment>
<evidence type="ECO:0000313" key="11">
    <source>
        <dbReference type="EMBL" id="CAO97913.1"/>
    </source>
</evidence>
<dbReference type="Proteomes" id="UP000001726">
    <property type="component" value="Chromosome"/>
</dbReference>
<dbReference type="InterPro" id="IPR036316">
    <property type="entry name" value="Pili_assmbl_chap_C_dom_sf"/>
</dbReference>
<feature type="domain" description="Pili assembly chaperone C-terminal" evidence="10">
    <location>
        <begin position="172"/>
        <end position="225"/>
    </location>
</feature>
<dbReference type="InterPro" id="IPR001829">
    <property type="entry name" value="Pili_assmbl_chaperone_bac"/>
</dbReference>
<proteinExistence type="inferred from homology"/>
<dbReference type="GO" id="GO:0071555">
    <property type="term" value="P:cell wall organization"/>
    <property type="evidence" value="ECO:0007669"/>
    <property type="project" value="InterPro"/>
</dbReference>
<dbReference type="SUPFAM" id="SSF49354">
    <property type="entry name" value="PapD-like"/>
    <property type="match status" value="1"/>
</dbReference>
<dbReference type="InterPro" id="IPR050643">
    <property type="entry name" value="Periplasmic_pilus_chap"/>
</dbReference>
<evidence type="ECO:0000256" key="4">
    <source>
        <dbReference type="ARBA" id="ARBA00022729"/>
    </source>
</evidence>
<evidence type="ECO:0000256" key="6">
    <source>
        <dbReference type="ARBA" id="ARBA00023186"/>
    </source>
</evidence>
<evidence type="ECO:0000256" key="2">
    <source>
        <dbReference type="ARBA" id="ARBA00007399"/>
    </source>
</evidence>
<sequence>MTKMKMTVKAMMALLALSTAVAGAGRAEAGVALGATRVVYPADQKQVTLGVSNNNDKDTFLIQSWVENDDGQKESRFVMTPPLFVMQGKKENTLRIIDATNKALPQDKESLFWVNVKAIPSLDKAHQKDNTLQLAITSRIKMFYRPGNLSMAPDQAPSKLTFRRSKNALELRNPTPYFLTVTELNAGTRILPNTMVPPMGSVSVTLPADAGSAITYRTINDYGALTTAIKGTMQ</sequence>
<evidence type="ECO:0000259" key="10">
    <source>
        <dbReference type="Pfam" id="PF02753"/>
    </source>
</evidence>
<evidence type="ECO:0000256" key="1">
    <source>
        <dbReference type="ARBA" id="ARBA00004418"/>
    </source>
</evidence>
<dbReference type="Pfam" id="PF00345">
    <property type="entry name" value="PapD_N"/>
    <property type="match status" value="1"/>
</dbReference>
<dbReference type="InterPro" id="IPR016147">
    <property type="entry name" value="Pili_assmbl_chaperone_N"/>
</dbReference>
<dbReference type="GO" id="GO:0030288">
    <property type="term" value="C:outer membrane-bounded periplasmic space"/>
    <property type="evidence" value="ECO:0007669"/>
    <property type="project" value="InterPro"/>
</dbReference>
<dbReference type="FunFam" id="2.60.40.10:FF:000458">
    <property type="entry name" value="Molecular chaperone FimC"/>
    <property type="match status" value="1"/>
</dbReference>
<dbReference type="KEGG" id="eta:ETA_28670"/>
<dbReference type="InterPro" id="IPR018046">
    <property type="entry name" value="Pili_assmbl_chaperone_CS"/>
</dbReference>
<dbReference type="PRINTS" id="PR00969">
    <property type="entry name" value="CHAPERONPILI"/>
</dbReference>
<dbReference type="PANTHER" id="PTHR30251">
    <property type="entry name" value="PILUS ASSEMBLY CHAPERONE"/>
    <property type="match status" value="1"/>
</dbReference>
<keyword evidence="5" id="KW-0574">Periplasm</keyword>
<dbReference type="STRING" id="465817.ETA_28670"/>
<keyword evidence="6 7" id="KW-0143">Chaperone</keyword>
<dbReference type="SUPFAM" id="SSF49584">
    <property type="entry name" value="Periplasmic chaperone C-domain"/>
    <property type="match status" value="1"/>
</dbReference>